<dbReference type="Proteomes" id="UP001275932">
    <property type="component" value="Unassembled WGS sequence"/>
</dbReference>
<dbReference type="SUPFAM" id="SSF55486">
    <property type="entry name" value="Metalloproteases ('zincins'), catalytic domain"/>
    <property type="match status" value="1"/>
</dbReference>
<organism evidence="2 3">
    <name type="scientific">Intestinicryptomonas porci</name>
    <dbReference type="NCBI Taxonomy" id="2926320"/>
    <lineage>
        <taxon>Bacteria</taxon>
        <taxon>Pseudomonadati</taxon>
        <taxon>Verrucomicrobiota</taxon>
        <taxon>Opitutia</taxon>
        <taxon>Opitutales</taxon>
        <taxon>Intestinicryptomonaceae</taxon>
        <taxon>Intestinicryptomonas</taxon>
    </lineage>
</organism>
<comment type="caution">
    <text evidence="2">The sequence shown here is derived from an EMBL/GenBank/DDBJ whole genome shotgun (WGS) entry which is preliminary data.</text>
</comment>
<keyword evidence="3" id="KW-1185">Reference proteome</keyword>
<evidence type="ECO:0000313" key="2">
    <source>
        <dbReference type="EMBL" id="MDX8414632.1"/>
    </source>
</evidence>
<feature type="compositionally biased region" description="Basic and acidic residues" evidence="1">
    <location>
        <begin position="497"/>
        <end position="529"/>
    </location>
</feature>
<dbReference type="RefSeq" id="WP_370396081.1">
    <property type="nucleotide sequence ID" value="NZ_JALBUT010000001.1"/>
</dbReference>
<feature type="compositionally biased region" description="Low complexity" evidence="1">
    <location>
        <begin position="247"/>
        <end position="276"/>
    </location>
</feature>
<dbReference type="EMBL" id="JALBUT010000001">
    <property type="protein sequence ID" value="MDX8414632.1"/>
    <property type="molecule type" value="Genomic_DNA"/>
</dbReference>
<feature type="compositionally biased region" description="Polar residues" evidence="1">
    <location>
        <begin position="233"/>
        <end position="242"/>
    </location>
</feature>
<sequence>MTKRNIKIGNKNINYNYEGSLNAKEIVEIESSIKGAYHLAEKSIALLKDNACSPHFEEIFGKPDALKQKKISDAYHAITKKIESTLKLIRMPKFVSKEKETKPEVLASADAGNGKTIRIFDAFFNEAIGDDKNLNDRPSVIMHEVAHLAGLTGDCEENSTNSAECLRNFTILACEIAKPENLFSSQECNEENPAENKNSQIGIFGDLPYNPNHQPKGQPNGGQFAPKEGGNNAPANNNQTPKPASKENSANSVKDSSSENSSAENSNSEENALSSNKIGVEEMKKNREVIKTIFDEAPKKEYAIKMNEDSFSTDRRKETSDEQYSKDDFNENRDFIERQYIWATAEADFPTNEPNADYTIWFQAKYTYTDPQTGEIKTETAEWAYDKTSDKNGNISLDRIGIINQDPKNSVQNYMGGDMDIEVNIAVIKGKVSDNFGSPDIVHWIGSKENKKDYINNKNDPYFESQKEYGLGSYGAAHAYQHLNGIGGGVNGRVPKNKPESSDKISFHIDGEKGSLKTSREFDHADISNKSKKSGKTLIRE</sequence>
<evidence type="ECO:0000313" key="3">
    <source>
        <dbReference type="Proteomes" id="UP001275932"/>
    </source>
</evidence>
<protein>
    <submittedName>
        <fullName evidence="2">Uncharacterized protein</fullName>
    </submittedName>
</protein>
<feature type="region of interest" description="Disordered" evidence="1">
    <location>
        <begin position="187"/>
        <end position="279"/>
    </location>
</feature>
<dbReference type="InterPro" id="IPR024079">
    <property type="entry name" value="MetalloPept_cat_dom_sf"/>
</dbReference>
<gene>
    <name evidence="2" type="ORF">MOX91_00330</name>
</gene>
<name>A0ABU4WDK2_9BACT</name>
<feature type="region of interest" description="Disordered" evidence="1">
    <location>
        <begin position="490"/>
        <end position="541"/>
    </location>
</feature>
<accession>A0ABU4WDK2</accession>
<proteinExistence type="predicted"/>
<dbReference type="Gene3D" id="3.40.390.10">
    <property type="entry name" value="Collagenase (Catalytic Domain)"/>
    <property type="match status" value="1"/>
</dbReference>
<reference evidence="2 3" key="1">
    <citation type="submission" date="2022-03" db="EMBL/GenBank/DDBJ databases">
        <title>Novel taxa within the pig intestine.</title>
        <authorList>
            <person name="Wylensek D."/>
            <person name="Bishof K."/>
            <person name="Afrizal A."/>
            <person name="Clavel T."/>
        </authorList>
    </citation>
    <scope>NUCLEOTIDE SEQUENCE [LARGE SCALE GENOMIC DNA]</scope>
    <source>
        <strain evidence="2 3">CLA-KB-P66</strain>
    </source>
</reference>
<evidence type="ECO:0000256" key="1">
    <source>
        <dbReference type="SAM" id="MobiDB-lite"/>
    </source>
</evidence>